<sequence length="350" mass="36550">MIVGGVALSKSDVQTVSEVVGDDLVVVEMMVVSGSKVSATEFTLQNLCGYTVWAGTLCGNGVAVLGGGGFALAPGTSTQFSAPPGWSGRFWARTGCNFDGSDNGVCVTGDCGGKLQCTGSGVPPATLAEFTIGSGSNTMDYYDVSLVDGYGTTSASEYKPPVAPAIRELQVVNADSVVACKSACAAFGTPEYCCTGACNTPATCPPMNYSELFKKACPDAYSYAYDDVSSTFTCTGADYLITVNLGETGSNSKVADGDLAANLAETTEVAMGDRLDEFCLARRDNNVEANGEGVLRLVDSNDGIGKIAQMEEIDEEQYIAMLAEEGRKGFFFQVNMVFWGVFGSRPLVLV</sequence>
<dbReference type="Proteomes" id="UP000828048">
    <property type="component" value="Chromosome 5"/>
</dbReference>
<dbReference type="EMBL" id="CM037155">
    <property type="protein sequence ID" value="KAH7847905.1"/>
    <property type="molecule type" value="Genomic_DNA"/>
</dbReference>
<evidence type="ECO:0000313" key="1">
    <source>
        <dbReference type="EMBL" id="KAH7847905.1"/>
    </source>
</evidence>
<proteinExistence type="predicted"/>
<accession>A0ACB7Y4P2</accession>
<evidence type="ECO:0000313" key="2">
    <source>
        <dbReference type="Proteomes" id="UP000828048"/>
    </source>
</evidence>
<reference evidence="1 2" key="1">
    <citation type="journal article" date="2021" name="Hortic Res">
        <title>High-quality reference genome and annotation aids understanding of berry development for evergreen blueberry (Vaccinium darrowii).</title>
        <authorList>
            <person name="Yu J."/>
            <person name="Hulse-Kemp A.M."/>
            <person name="Babiker E."/>
            <person name="Staton M."/>
        </authorList>
    </citation>
    <scope>NUCLEOTIDE SEQUENCE [LARGE SCALE GENOMIC DNA]</scope>
    <source>
        <strain evidence="2">cv. NJ 8807/NJ 8810</strain>
        <tissue evidence="1">Young leaf</tissue>
    </source>
</reference>
<comment type="caution">
    <text evidence="1">The sequence shown here is derived from an EMBL/GenBank/DDBJ whole genome shotgun (WGS) entry which is preliminary data.</text>
</comment>
<gene>
    <name evidence="1" type="ORF">Vadar_031488</name>
</gene>
<keyword evidence="2" id="KW-1185">Reference proteome</keyword>
<organism evidence="1 2">
    <name type="scientific">Vaccinium darrowii</name>
    <dbReference type="NCBI Taxonomy" id="229202"/>
    <lineage>
        <taxon>Eukaryota</taxon>
        <taxon>Viridiplantae</taxon>
        <taxon>Streptophyta</taxon>
        <taxon>Embryophyta</taxon>
        <taxon>Tracheophyta</taxon>
        <taxon>Spermatophyta</taxon>
        <taxon>Magnoliopsida</taxon>
        <taxon>eudicotyledons</taxon>
        <taxon>Gunneridae</taxon>
        <taxon>Pentapetalae</taxon>
        <taxon>asterids</taxon>
        <taxon>Ericales</taxon>
        <taxon>Ericaceae</taxon>
        <taxon>Vaccinioideae</taxon>
        <taxon>Vaccinieae</taxon>
        <taxon>Vaccinium</taxon>
    </lineage>
</organism>
<protein>
    <submittedName>
        <fullName evidence="1">Uncharacterized protein</fullName>
    </submittedName>
</protein>
<name>A0ACB7Y4P2_9ERIC</name>